<dbReference type="InterPro" id="IPR052052">
    <property type="entry name" value="Polysaccharide_Lyase_9"/>
</dbReference>
<dbReference type="Pfam" id="PF21258">
    <property type="entry name" value="Glyco_hydro_120_ins"/>
    <property type="match status" value="1"/>
</dbReference>
<comment type="caution">
    <text evidence="7">The sequence shown here is derived from an EMBL/GenBank/DDBJ whole genome shotgun (WGS) entry which is preliminary data.</text>
</comment>
<keyword evidence="3" id="KW-0732">Signal</keyword>
<dbReference type="Pfam" id="PF07602">
    <property type="entry name" value="DUF1565"/>
    <property type="match status" value="1"/>
</dbReference>
<dbReference type="InterPro" id="IPR012334">
    <property type="entry name" value="Pectin_lyas_fold"/>
</dbReference>
<evidence type="ECO:0000256" key="1">
    <source>
        <dbReference type="ARBA" id="ARBA00004613"/>
    </source>
</evidence>
<reference evidence="7 8" key="1">
    <citation type="submission" date="2019-03" db="EMBL/GenBank/DDBJ databases">
        <title>Single cell metagenomics reveals metabolic interactions within the superorganism composed of flagellate Streblomastix strix and complex community of Bacteroidetes bacteria on its surface.</title>
        <authorList>
            <person name="Treitli S.C."/>
            <person name="Kolisko M."/>
            <person name="Husnik F."/>
            <person name="Keeling P."/>
            <person name="Hampl V."/>
        </authorList>
    </citation>
    <scope>NUCLEOTIDE SEQUENCE [LARGE SCALE GENOMIC DNA]</scope>
    <source>
        <strain evidence="7">St1</strain>
    </source>
</reference>
<proteinExistence type="predicted"/>
<dbReference type="InterPro" id="IPR011050">
    <property type="entry name" value="Pectin_lyase_fold/virulence"/>
</dbReference>
<dbReference type="InterPro" id="IPR011459">
    <property type="entry name" value="DUF1565"/>
</dbReference>
<dbReference type="EMBL" id="SNRX01000090">
    <property type="protein sequence ID" value="KAA6300380.1"/>
    <property type="molecule type" value="Genomic_DNA"/>
</dbReference>
<evidence type="ECO:0000313" key="7">
    <source>
        <dbReference type="EMBL" id="KAA6300380.1"/>
    </source>
</evidence>
<evidence type="ECO:0000259" key="5">
    <source>
        <dbReference type="Pfam" id="PF13229"/>
    </source>
</evidence>
<dbReference type="InterPro" id="IPR039448">
    <property type="entry name" value="Beta_helix"/>
</dbReference>
<protein>
    <recommendedName>
        <fullName evidence="9">Right handed beta helix domain-containing protein</fullName>
    </recommendedName>
</protein>
<sequence length="581" mass="64314">MQSKVILCVSLFVSCMYFTPVIYANRTLYVSKSGNDTNPGTKSAPFLTINKAAQVAVAGETVLVAEGVYRETVKPKNSGTDEAHRITYKVKQGAKVVIKGSEEINEWIQQSGNVWQVSLPNTFFGDYNPYSTRHPRMDLGDFFANYSCGDVYLNGEAYYQKSLVEVQTSPNTWYAEVTDQSTVMYVNFDAFNPNKELAEINVRQQVFTPDVWGLAYITVDGFTIMHAANWYSDYPAIASRRQAGAISTYGGLKWIIQNNTVINARSIGIDIGLGCGGWGGFDKTVRTHYSKTNQYGSHIVRNNYIAKCGQSGIVGILSWNSQILNNRIEDTNYRDEFAGDETAAIKIHLGNTSVIKGNYIKTAKGHNTAGIWMDWGNQAVRITGNIIIDCPWSVYTEATFGPILVDNNVFIHNRYIRTSNATGIVYAHNLIADDGNITCDGEDRFTSYFKPGTMTISSATVWPQTFSWYNNLMIGFSFPNSKDGRTHIQEGNSTTVITNFTYKATGKEINVSFDYNAAELTNLAPVTKERVGIIPLGNESIPANVDADFFGNPIVAGSVTVGPFQHIKNGNNAFKIQMESK</sequence>
<dbReference type="PANTHER" id="PTHR40088">
    <property type="entry name" value="PECTATE LYASE (EUROFUNG)"/>
    <property type="match status" value="1"/>
</dbReference>
<evidence type="ECO:0000256" key="3">
    <source>
        <dbReference type="ARBA" id="ARBA00022729"/>
    </source>
</evidence>
<dbReference type="SUPFAM" id="SSF51126">
    <property type="entry name" value="Pectin lyase-like"/>
    <property type="match status" value="1"/>
</dbReference>
<comment type="subcellular location">
    <subcellularLocation>
        <location evidence="1">Secreted</location>
    </subcellularLocation>
</comment>
<keyword evidence="2" id="KW-0964">Secreted</keyword>
<evidence type="ECO:0008006" key="9">
    <source>
        <dbReference type="Google" id="ProtNLM"/>
    </source>
</evidence>
<dbReference type="InterPro" id="IPR049169">
    <property type="entry name" value="Glyco_hydro_120_ins"/>
</dbReference>
<evidence type="ECO:0000313" key="8">
    <source>
        <dbReference type="Proteomes" id="UP000324575"/>
    </source>
</evidence>
<dbReference type="PANTHER" id="PTHR40088:SF2">
    <property type="entry name" value="SECRETED SUGAR HYDROLASE"/>
    <property type="match status" value="1"/>
</dbReference>
<accession>A0A5M8NUF2</accession>
<dbReference type="GO" id="GO:0005576">
    <property type="term" value="C:extracellular region"/>
    <property type="evidence" value="ECO:0007669"/>
    <property type="project" value="UniProtKB-SubCell"/>
</dbReference>
<feature type="domain" description="Right handed beta helix" evidence="5">
    <location>
        <begin position="246"/>
        <end position="424"/>
    </location>
</feature>
<dbReference type="Proteomes" id="UP000324575">
    <property type="component" value="Unassembled WGS sequence"/>
</dbReference>
<evidence type="ECO:0000259" key="4">
    <source>
        <dbReference type="Pfam" id="PF07602"/>
    </source>
</evidence>
<dbReference type="AlphaFoldDB" id="A0A5M8NUF2"/>
<dbReference type="GO" id="GO:0016837">
    <property type="term" value="F:carbon-oxygen lyase activity, acting on polysaccharides"/>
    <property type="evidence" value="ECO:0007669"/>
    <property type="project" value="TreeGrafter"/>
</dbReference>
<dbReference type="PROSITE" id="PS51257">
    <property type="entry name" value="PROKAR_LIPOPROTEIN"/>
    <property type="match status" value="1"/>
</dbReference>
<feature type="domain" description="DUF1565" evidence="4">
    <location>
        <begin position="33"/>
        <end position="73"/>
    </location>
</feature>
<dbReference type="Pfam" id="PF13229">
    <property type="entry name" value="Beta_helix"/>
    <property type="match status" value="1"/>
</dbReference>
<evidence type="ECO:0000259" key="6">
    <source>
        <dbReference type="Pfam" id="PF21258"/>
    </source>
</evidence>
<organism evidence="7 8">
    <name type="scientific">Candidatus Ordinivivax streblomastigis</name>
    <dbReference type="NCBI Taxonomy" id="2540710"/>
    <lineage>
        <taxon>Bacteria</taxon>
        <taxon>Pseudomonadati</taxon>
        <taxon>Bacteroidota</taxon>
        <taxon>Bacteroidia</taxon>
        <taxon>Bacteroidales</taxon>
        <taxon>Candidatus Ordinivivax</taxon>
    </lineage>
</organism>
<evidence type="ECO:0000256" key="2">
    <source>
        <dbReference type="ARBA" id="ARBA00022525"/>
    </source>
</evidence>
<feature type="domain" description="Glycoside hydrolase 120 insertion" evidence="6">
    <location>
        <begin position="104"/>
        <end position="165"/>
    </location>
</feature>
<name>A0A5M8NUF2_9BACT</name>
<gene>
    <name evidence="7" type="ORF">EZS26_003478</name>
</gene>
<dbReference type="Gene3D" id="2.160.20.10">
    <property type="entry name" value="Single-stranded right-handed beta-helix, Pectin lyase-like"/>
    <property type="match status" value="2"/>
</dbReference>